<evidence type="ECO:0000256" key="16">
    <source>
        <dbReference type="ARBA" id="ARBA00023209"/>
    </source>
</evidence>
<feature type="transmembrane region" description="Helical" evidence="24">
    <location>
        <begin position="78"/>
        <end position="96"/>
    </location>
</feature>
<reference evidence="25 26" key="1">
    <citation type="submission" date="2018-06" db="EMBL/GenBank/DDBJ databases">
        <title>Genomic Encyclopedia of Archaeal and Bacterial Type Strains, Phase II (KMG-II): from individual species to whole genera.</title>
        <authorList>
            <person name="Goeker M."/>
        </authorList>
    </citation>
    <scope>NUCLEOTIDE SEQUENCE [LARGE SCALE GENOMIC DNA]</scope>
    <source>
        <strain evidence="25 26">DSM 15361</strain>
    </source>
</reference>
<dbReference type="Pfam" id="PF01148">
    <property type="entry name" value="CTP_transf_1"/>
    <property type="match status" value="1"/>
</dbReference>
<evidence type="ECO:0000256" key="3">
    <source>
        <dbReference type="ARBA" id="ARBA00005119"/>
    </source>
</evidence>
<keyword evidence="10 25" id="KW-0808">Transferase</keyword>
<dbReference type="EMBL" id="QKYV01000005">
    <property type="protein sequence ID" value="PZW39717.1"/>
    <property type="molecule type" value="Genomic_DNA"/>
</dbReference>
<evidence type="ECO:0000256" key="1">
    <source>
        <dbReference type="ARBA" id="ARBA00001698"/>
    </source>
</evidence>
<evidence type="ECO:0000256" key="14">
    <source>
        <dbReference type="ARBA" id="ARBA00023098"/>
    </source>
</evidence>
<dbReference type="PANTHER" id="PTHR46382:SF1">
    <property type="entry name" value="PHOSPHATIDATE CYTIDYLYLTRANSFERASE"/>
    <property type="match status" value="1"/>
</dbReference>
<evidence type="ECO:0000256" key="12">
    <source>
        <dbReference type="ARBA" id="ARBA00022695"/>
    </source>
</evidence>
<dbReference type="EC" id="2.7.7.41" evidence="6"/>
<evidence type="ECO:0000256" key="6">
    <source>
        <dbReference type="ARBA" id="ARBA00012487"/>
    </source>
</evidence>
<evidence type="ECO:0000313" key="26">
    <source>
        <dbReference type="Proteomes" id="UP000249542"/>
    </source>
</evidence>
<dbReference type="PANTHER" id="PTHR46382">
    <property type="entry name" value="PHOSPHATIDATE CYTIDYLYLTRANSFERASE"/>
    <property type="match status" value="1"/>
</dbReference>
<evidence type="ECO:0000256" key="19">
    <source>
        <dbReference type="ARBA" id="ARBA00031825"/>
    </source>
</evidence>
<accession>A0A2W7IK18</accession>
<comment type="caution">
    <text evidence="25">The sequence shown here is derived from an EMBL/GenBank/DDBJ whole genome shotgun (WGS) entry which is preliminary data.</text>
</comment>
<keyword evidence="17" id="KW-1208">Phospholipid metabolism</keyword>
<evidence type="ECO:0000256" key="24">
    <source>
        <dbReference type="SAM" id="Phobius"/>
    </source>
</evidence>
<keyword evidence="14" id="KW-0443">Lipid metabolism</keyword>
<comment type="pathway">
    <text evidence="3">Phospholipid metabolism; CDP-diacylglycerol biosynthesis; CDP-diacylglycerol from sn-glycerol 3-phosphate: step 3/3.</text>
</comment>
<evidence type="ECO:0000256" key="15">
    <source>
        <dbReference type="ARBA" id="ARBA00023136"/>
    </source>
</evidence>
<feature type="transmembrane region" description="Helical" evidence="24">
    <location>
        <begin position="137"/>
        <end position="156"/>
    </location>
</feature>
<keyword evidence="9" id="KW-0444">Lipid biosynthesis</keyword>
<name>A0A2W7IK18_9FLAO</name>
<dbReference type="GO" id="GO:0005886">
    <property type="term" value="C:plasma membrane"/>
    <property type="evidence" value="ECO:0007669"/>
    <property type="project" value="UniProtKB-SubCell"/>
</dbReference>
<dbReference type="GO" id="GO:0004605">
    <property type="term" value="F:phosphatidate cytidylyltransferase activity"/>
    <property type="evidence" value="ECO:0007669"/>
    <property type="project" value="UniProtKB-EC"/>
</dbReference>
<evidence type="ECO:0000256" key="4">
    <source>
        <dbReference type="ARBA" id="ARBA00005189"/>
    </source>
</evidence>
<gene>
    <name evidence="25" type="ORF">LX95_02081</name>
</gene>
<evidence type="ECO:0000256" key="5">
    <source>
        <dbReference type="ARBA" id="ARBA00010185"/>
    </source>
</evidence>
<keyword evidence="13 24" id="KW-1133">Transmembrane helix</keyword>
<feature type="transmembrane region" description="Helical" evidence="24">
    <location>
        <begin position="53"/>
        <end position="72"/>
    </location>
</feature>
<keyword evidence="26" id="KW-1185">Reference proteome</keyword>
<feature type="transmembrane region" description="Helical" evidence="24">
    <location>
        <begin position="177"/>
        <end position="197"/>
    </location>
</feature>
<evidence type="ECO:0000256" key="18">
    <source>
        <dbReference type="ARBA" id="ARBA00029893"/>
    </source>
</evidence>
<keyword evidence="12 25" id="KW-0548">Nucleotidyltransferase</keyword>
<evidence type="ECO:0000256" key="7">
    <source>
        <dbReference type="ARBA" id="ARBA00019373"/>
    </source>
</evidence>
<comment type="subcellular location">
    <subcellularLocation>
        <location evidence="2">Cell membrane</location>
        <topology evidence="2">Multi-pass membrane protein</topology>
    </subcellularLocation>
</comment>
<comment type="catalytic activity">
    <reaction evidence="1">
        <text>a 1,2-diacyl-sn-glycero-3-phosphate + CTP + H(+) = a CDP-1,2-diacyl-sn-glycerol + diphosphate</text>
        <dbReference type="Rhea" id="RHEA:16229"/>
        <dbReference type="ChEBI" id="CHEBI:15378"/>
        <dbReference type="ChEBI" id="CHEBI:33019"/>
        <dbReference type="ChEBI" id="CHEBI:37563"/>
        <dbReference type="ChEBI" id="CHEBI:58332"/>
        <dbReference type="ChEBI" id="CHEBI:58608"/>
        <dbReference type="EC" id="2.7.7.41"/>
    </reaction>
</comment>
<evidence type="ECO:0000256" key="20">
    <source>
        <dbReference type="ARBA" id="ARBA00032253"/>
    </source>
</evidence>
<dbReference type="Proteomes" id="UP000249542">
    <property type="component" value="Unassembled WGS sequence"/>
</dbReference>
<keyword evidence="11 24" id="KW-0812">Transmembrane</keyword>
<evidence type="ECO:0000256" key="17">
    <source>
        <dbReference type="ARBA" id="ARBA00023264"/>
    </source>
</evidence>
<comment type="pathway">
    <text evidence="4">Lipid metabolism.</text>
</comment>
<proteinExistence type="inferred from homology"/>
<protein>
    <recommendedName>
        <fullName evidence="7">Phosphatidate cytidylyltransferase</fullName>
        <ecNumber evidence="6">2.7.7.41</ecNumber>
    </recommendedName>
    <alternativeName>
        <fullName evidence="20">CDP-DAG synthase</fullName>
    </alternativeName>
    <alternativeName>
        <fullName evidence="22">CDP-DG synthase</fullName>
    </alternativeName>
    <alternativeName>
        <fullName evidence="18">CDP-diacylglycerol synthase</fullName>
    </alternativeName>
    <alternativeName>
        <fullName evidence="21">CDP-diglyceride pyrophosphorylase</fullName>
    </alternativeName>
    <alternativeName>
        <fullName evidence="23">CDP-diglyceride synthase</fullName>
    </alternativeName>
    <alternativeName>
        <fullName evidence="19">CTP:phosphatidate cytidylyltransferase</fullName>
    </alternativeName>
</protein>
<keyword evidence="8" id="KW-1003">Cell membrane</keyword>
<evidence type="ECO:0000256" key="8">
    <source>
        <dbReference type="ARBA" id="ARBA00022475"/>
    </source>
</evidence>
<keyword evidence="16" id="KW-0594">Phospholipid biosynthesis</keyword>
<evidence type="ECO:0000256" key="22">
    <source>
        <dbReference type="ARBA" id="ARBA00032743"/>
    </source>
</evidence>
<feature type="transmembrane region" description="Helical" evidence="24">
    <location>
        <begin position="108"/>
        <end position="125"/>
    </location>
</feature>
<evidence type="ECO:0000256" key="2">
    <source>
        <dbReference type="ARBA" id="ARBA00004651"/>
    </source>
</evidence>
<evidence type="ECO:0000256" key="10">
    <source>
        <dbReference type="ARBA" id="ARBA00022679"/>
    </source>
</evidence>
<evidence type="ECO:0000256" key="13">
    <source>
        <dbReference type="ARBA" id="ARBA00022989"/>
    </source>
</evidence>
<feature type="transmembrane region" description="Helical" evidence="24">
    <location>
        <begin position="203"/>
        <end position="222"/>
    </location>
</feature>
<dbReference type="RefSeq" id="WP_111541359.1">
    <property type="nucleotide sequence ID" value="NZ_QKYV01000005.1"/>
</dbReference>
<evidence type="ECO:0000313" key="25">
    <source>
        <dbReference type="EMBL" id="PZW39717.1"/>
    </source>
</evidence>
<organism evidence="25 26">
    <name type="scientific">Mesonia algae</name>
    <dbReference type="NCBI Taxonomy" id="213248"/>
    <lineage>
        <taxon>Bacteria</taxon>
        <taxon>Pseudomonadati</taxon>
        <taxon>Bacteroidota</taxon>
        <taxon>Flavobacteriia</taxon>
        <taxon>Flavobacteriales</taxon>
        <taxon>Flavobacteriaceae</taxon>
        <taxon>Mesonia</taxon>
    </lineage>
</organism>
<dbReference type="GO" id="GO:0016024">
    <property type="term" value="P:CDP-diacylglycerol biosynthetic process"/>
    <property type="evidence" value="ECO:0007669"/>
    <property type="project" value="TreeGrafter"/>
</dbReference>
<dbReference type="AlphaFoldDB" id="A0A2W7IK18"/>
<sequence length="264" mass="30153">MKETLTRALSGALYIIILITCVLVSKYSFWGLFLLFGFICVHELQKLLKLNSYLSYALLLGFFAVFSVFALNTYALNTLLVLTLLVKILLLRDLIIVRKIPLFHEKKYIVVIFYLIASFIFLTLIPFDSNNEYQPELLIAIFILVWVNDTFAYLVGKNFGKRKLFERVSPKKTIEGFLGGLFFSIVTGYVISLYITIFTYDQWIVLSIIVSVFGTYGDLIQSKLKRQANVKDSGTIMPGHGGMLDRLDSVLFAGTFVYTYLLFI</sequence>
<evidence type="ECO:0000256" key="21">
    <source>
        <dbReference type="ARBA" id="ARBA00032396"/>
    </source>
</evidence>
<evidence type="ECO:0000256" key="23">
    <source>
        <dbReference type="ARBA" id="ARBA00033406"/>
    </source>
</evidence>
<keyword evidence="15 24" id="KW-0472">Membrane</keyword>
<evidence type="ECO:0000256" key="9">
    <source>
        <dbReference type="ARBA" id="ARBA00022516"/>
    </source>
</evidence>
<comment type="similarity">
    <text evidence="5">Belongs to the CDS family.</text>
</comment>
<feature type="transmembrane region" description="Helical" evidence="24">
    <location>
        <begin position="12"/>
        <end position="41"/>
    </location>
</feature>
<evidence type="ECO:0000256" key="11">
    <source>
        <dbReference type="ARBA" id="ARBA00022692"/>
    </source>
</evidence>